<dbReference type="WBParaSite" id="HDID_0000901401-mRNA-1">
    <property type="protein sequence ID" value="HDID_0000901401-mRNA-1"/>
    <property type="gene ID" value="HDID_0000901401"/>
</dbReference>
<accession>A0A0R3SU61</accession>
<keyword evidence="1" id="KW-0833">Ubl conjugation pathway</keyword>
<feature type="transmembrane region" description="Helical" evidence="2">
    <location>
        <begin position="203"/>
        <end position="222"/>
    </location>
</feature>
<dbReference type="OrthoDB" id="550575at2759"/>
<dbReference type="InterPro" id="IPR036047">
    <property type="entry name" value="F-box-like_dom_sf"/>
</dbReference>
<protein>
    <submittedName>
        <fullName evidence="6">F-box domain-containing protein</fullName>
    </submittedName>
</protein>
<dbReference type="SUPFAM" id="SSF52047">
    <property type="entry name" value="RNI-like"/>
    <property type="match status" value="1"/>
</dbReference>
<evidence type="ECO:0000256" key="1">
    <source>
        <dbReference type="ARBA" id="ARBA00022786"/>
    </source>
</evidence>
<keyword evidence="2" id="KW-0812">Transmembrane</keyword>
<evidence type="ECO:0000256" key="2">
    <source>
        <dbReference type="SAM" id="Phobius"/>
    </source>
</evidence>
<evidence type="ECO:0000313" key="6">
    <source>
        <dbReference type="WBParaSite" id="HDID_0000901401-mRNA-1"/>
    </source>
</evidence>
<dbReference type="PANTHER" id="PTHR13318:SF190">
    <property type="entry name" value="PARTNER OF PAIRED, ISOFORM B"/>
    <property type="match status" value="1"/>
</dbReference>
<dbReference type="InterPro" id="IPR006553">
    <property type="entry name" value="Leu-rich_rpt_Cys-con_subtyp"/>
</dbReference>
<dbReference type="GO" id="GO:0031146">
    <property type="term" value="P:SCF-dependent proteasomal ubiquitin-dependent protein catabolic process"/>
    <property type="evidence" value="ECO:0007669"/>
    <property type="project" value="TreeGrafter"/>
</dbReference>
<dbReference type="EMBL" id="UYSG01011190">
    <property type="protein sequence ID" value="VDL61330.1"/>
    <property type="molecule type" value="Genomic_DNA"/>
</dbReference>
<dbReference type="InterPro" id="IPR032675">
    <property type="entry name" value="LRR_dom_sf"/>
</dbReference>
<gene>
    <name evidence="4" type="ORF">HDID_LOCUS9012</name>
</gene>
<keyword evidence="2" id="KW-1133">Transmembrane helix</keyword>
<dbReference type="InterPro" id="IPR001810">
    <property type="entry name" value="F-box_dom"/>
</dbReference>
<name>A0A0R3SU61_HYMDI</name>
<dbReference type="PROSITE" id="PS50181">
    <property type="entry name" value="FBOX"/>
    <property type="match status" value="1"/>
</dbReference>
<dbReference type="STRING" id="6216.A0A0R3SU61"/>
<dbReference type="AlphaFoldDB" id="A0A0R3SU61"/>
<proteinExistence type="predicted"/>
<dbReference type="PANTHER" id="PTHR13318">
    <property type="entry name" value="PARTNER OF PAIRED, ISOFORM B-RELATED"/>
    <property type="match status" value="1"/>
</dbReference>
<feature type="domain" description="F-box" evidence="3">
    <location>
        <begin position="3"/>
        <end position="49"/>
    </location>
</feature>
<evidence type="ECO:0000259" key="3">
    <source>
        <dbReference type="PROSITE" id="PS50181"/>
    </source>
</evidence>
<dbReference type="Proteomes" id="UP000274504">
    <property type="component" value="Unassembled WGS sequence"/>
</dbReference>
<reference evidence="6" key="1">
    <citation type="submission" date="2017-02" db="UniProtKB">
        <authorList>
            <consortium name="WormBaseParasite"/>
        </authorList>
    </citation>
    <scope>IDENTIFICATION</scope>
</reference>
<keyword evidence="2" id="KW-0472">Membrane</keyword>
<dbReference type="Pfam" id="PF13516">
    <property type="entry name" value="LRR_6"/>
    <property type="match status" value="2"/>
</dbReference>
<organism evidence="6">
    <name type="scientific">Hymenolepis diminuta</name>
    <name type="common">Rat tapeworm</name>
    <dbReference type="NCBI Taxonomy" id="6216"/>
    <lineage>
        <taxon>Eukaryota</taxon>
        <taxon>Metazoa</taxon>
        <taxon>Spiralia</taxon>
        <taxon>Lophotrochozoa</taxon>
        <taxon>Platyhelminthes</taxon>
        <taxon>Cestoda</taxon>
        <taxon>Eucestoda</taxon>
        <taxon>Cyclophyllidea</taxon>
        <taxon>Hymenolepididae</taxon>
        <taxon>Hymenolepis</taxon>
    </lineage>
</organism>
<dbReference type="SUPFAM" id="SSF81383">
    <property type="entry name" value="F-box domain"/>
    <property type="match status" value="1"/>
</dbReference>
<dbReference type="Pfam" id="PF12937">
    <property type="entry name" value="F-box-like"/>
    <property type="match status" value="1"/>
</dbReference>
<dbReference type="InterPro" id="IPR001611">
    <property type="entry name" value="Leu-rich_rpt"/>
</dbReference>
<dbReference type="SMART" id="SM00256">
    <property type="entry name" value="FBOX"/>
    <property type="match status" value="1"/>
</dbReference>
<sequence length="235" mass="27341">HDVCINDALPRELILKIFSYLDIETLCTCAQVCKFWYKCAFDGSNWKRTNLFNFQRDVQPGVVEKIAQRCQGFLRELILRGCRNINDDAIRRFTDLCRLIEILDLSECQHLTDDACKYLGQNCPELQQLSLASCPNIGDVGMKWLRLVSISLSFFSLLLVQNLLFRSYLFAFILLDAVSSTEKAYLLKILFRFEKKSEPFASLYSFRILVLLLRLASAYQIYIASSYTYCFFCMR</sequence>
<dbReference type="Gene3D" id="3.80.10.10">
    <property type="entry name" value="Ribonuclease Inhibitor"/>
    <property type="match status" value="1"/>
</dbReference>
<evidence type="ECO:0000313" key="5">
    <source>
        <dbReference type="Proteomes" id="UP000274504"/>
    </source>
</evidence>
<evidence type="ECO:0000313" key="4">
    <source>
        <dbReference type="EMBL" id="VDL61330.1"/>
    </source>
</evidence>
<feature type="transmembrane region" description="Helical" evidence="2">
    <location>
        <begin position="144"/>
        <end position="164"/>
    </location>
</feature>
<dbReference type="GO" id="GO:0019005">
    <property type="term" value="C:SCF ubiquitin ligase complex"/>
    <property type="evidence" value="ECO:0007669"/>
    <property type="project" value="TreeGrafter"/>
</dbReference>
<reference evidence="4 5" key="2">
    <citation type="submission" date="2018-11" db="EMBL/GenBank/DDBJ databases">
        <authorList>
            <consortium name="Pathogen Informatics"/>
        </authorList>
    </citation>
    <scope>NUCLEOTIDE SEQUENCE [LARGE SCALE GENOMIC DNA]</scope>
</reference>
<dbReference type="SMART" id="SM00367">
    <property type="entry name" value="LRR_CC"/>
    <property type="match status" value="3"/>
</dbReference>